<dbReference type="RefSeq" id="WP_109350730.1">
    <property type="nucleotide sequence ID" value="NZ_BJUE01000069.1"/>
</dbReference>
<evidence type="ECO:0000313" key="1">
    <source>
        <dbReference type="EMBL" id="STX08887.1"/>
    </source>
</evidence>
<dbReference type="Proteomes" id="UP000254330">
    <property type="component" value="Unassembled WGS sequence"/>
</dbReference>
<comment type="caution">
    <text evidence="1">The sequence shown here is derived from an EMBL/GenBank/DDBJ whole genome shotgun (WGS) entry which is preliminary data.</text>
</comment>
<dbReference type="Proteomes" id="UP000294641">
    <property type="component" value="Unassembled WGS sequence"/>
</dbReference>
<proteinExistence type="predicted"/>
<name>A0A8B4Q510_9BACL</name>
<dbReference type="AlphaFoldDB" id="A0A8B4Q510"/>
<dbReference type="EMBL" id="SNZG01000047">
    <property type="protein sequence ID" value="TDR33828.1"/>
    <property type="molecule type" value="Genomic_DNA"/>
</dbReference>
<sequence length="163" mass="18370">MAKITPIIIATVCSITLFLTSSGKVVASSDRPLITGNISSIFKYKFNKNEPFEAIVTTTSNKKIKLIIEKNKVFYTNYIYESVWDYKLAENLTIKLASENKIKIKKGKFYSKNKLFSGKIKTKNTLVRPLSGKAYFYLKGTIKKGVLISGTEYMIDSNSVWPG</sequence>
<reference evidence="1 3" key="1">
    <citation type="submission" date="2018-06" db="EMBL/GenBank/DDBJ databases">
        <authorList>
            <consortium name="Pathogen Informatics"/>
            <person name="Doyle S."/>
        </authorList>
    </citation>
    <scope>NUCLEOTIDE SEQUENCE [LARGE SCALE GENOMIC DNA]</scope>
    <source>
        <strain evidence="1 3">NCTC10597</strain>
    </source>
</reference>
<dbReference type="OrthoDB" id="9989501at2"/>
<evidence type="ECO:0000313" key="3">
    <source>
        <dbReference type="Proteomes" id="UP000254330"/>
    </source>
</evidence>
<reference evidence="2 4" key="2">
    <citation type="submission" date="2019-03" db="EMBL/GenBank/DDBJ databases">
        <title>Genomic Encyclopedia of Type Strains, Phase IV (KMG-IV): sequencing the most valuable type-strain genomes for metagenomic binning, comparative biology and taxonomic classification.</title>
        <authorList>
            <person name="Goeker M."/>
        </authorList>
    </citation>
    <scope>NUCLEOTIDE SEQUENCE [LARGE SCALE GENOMIC DNA]</scope>
    <source>
        <strain evidence="2 4">DSM 20580</strain>
    </source>
</reference>
<keyword evidence="4" id="KW-1185">Reference proteome</keyword>
<organism evidence="1 3">
    <name type="scientific">Kurthia zopfii</name>
    <dbReference type="NCBI Taxonomy" id="1650"/>
    <lineage>
        <taxon>Bacteria</taxon>
        <taxon>Bacillati</taxon>
        <taxon>Bacillota</taxon>
        <taxon>Bacilli</taxon>
        <taxon>Bacillales</taxon>
        <taxon>Caryophanaceae</taxon>
        <taxon>Kurthia</taxon>
    </lineage>
</organism>
<evidence type="ECO:0000313" key="2">
    <source>
        <dbReference type="EMBL" id="TDR33828.1"/>
    </source>
</evidence>
<gene>
    <name evidence="2" type="ORF">DFR61_1479</name>
    <name evidence="1" type="ORF">NCTC10597_00555</name>
</gene>
<dbReference type="EMBL" id="UGNP01000001">
    <property type="protein sequence ID" value="STX08887.1"/>
    <property type="molecule type" value="Genomic_DNA"/>
</dbReference>
<evidence type="ECO:0000313" key="4">
    <source>
        <dbReference type="Proteomes" id="UP000294641"/>
    </source>
</evidence>
<protein>
    <submittedName>
        <fullName evidence="1">Uncharacterized protein</fullName>
    </submittedName>
</protein>
<accession>A0A8B4Q510</accession>